<comment type="caution">
    <text evidence="5">The sequence shown here is derived from an EMBL/GenBank/DDBJ whole genome shotgun (WGS) entry which is preliminary data.</text>
</comment>
<dbReference type="CDD" id="cd04301">
    <property type="entry name" value="NAT_SF"/>
    <property type="match status" value="1"/>
</dbReference>
<dbReference type="PROSITE" id="PS51186">
    <property type="entry name" value="GNAT"/>
    <property type="match status" value="1"/>
</dbReference>
<evidence type="ECO:0000256" key="2">
    <source>
        <dbReference type="ARBA" id="ARBA00023315"/>
    </source>
</evidence>
<dbReference type="Gene3D" id="3.40.630.30">
    <property type="match status" value="1"/>
</dbReference>
<protein>
    <submittedName>
        <fullName evidence="5">GCN5 family acetyltransferase</fullName>
    </submittedName>
</protein>
<evidence type="ECO:0000259" key="4">
    <source>
        <dbReference type="PROSITE" id="PS51186"/>
    </source>
</evidence>
<keyword evidence="2" id="KW-0012">Acyltransferase</keyword>
<dbReference type="STRING" id="36856.ATB98_11845"/>
<evidence type="ECO:0000256" key="1">
    <source>
        <dbReference type="ARBA" id="ARBA00022679"/>
    </source>
</evidence>
<feature type="domain" description="N-acetyltransferase" evidence="4">
    <location>
        <begin position="136"/>
        <end position="272"/>
    </location>
</feature>
<organism evidence="5 6">
    <name type="scientific">Sinorhizobium saheli</name>
    <dbReference type="NCBI Taxonomy" id="36856"/>
    <lineage>
        <taxon>Bacteria</taxon>
        <taxon>Pseudomonadati</taxon>
        <taxon>Pseudomonadota</taxon>
        <taxon>Alphaproteobacteria</taxon>
        <taxon>Hyphomicrobiales</taxon>
        <taxon>Rhizobiaceae</taxon>
        <taxon>Sinorhizobium/Ensifer group</taxon>
        <taxon>Sinorhizobium</taxon>
    </lineage>
</organism>
<dbReference type="PANTHER" id="PTHR43420">
    <property type="entry name" value="ACETYLTRANSFERASE"/>
    <property type="match status" value="1"/>
</dbReference>
<feature type="region of interest" description="Disordered" evidence="3">
    <location>
        <begin position="1"/>
        <end position="21"/>
    </location>
</feature>
<dbReference type="InterPro" id="IPR016181">
    <property type="entry name" value="Acyl_CoA_acyltransferase"/>
</dbReference>
<reference evidence="5 6" key="1">
    <citation type="submission" date="2015-11" db="EMBL/GenBank/DDBJ databases">
        <title>Ensifer anhuiense sp. nov., an effective nitrogen fixation bacterium with Glycine soja.</title>
        <authorList>
            <person name="Yan H."/>
            <person name="Chen W."/>
        </authorList>
    </citation>
    <scope>NUCLEOTIDE SEQUENCE [LARGE SCALE GENOMIC DNA]</scope>
    <source>
        <strain evidence="5 6">LMG 7837</strain>
    </source>
</reference>
<dbReference type="SUPFAM" id="SSF55729">
    <property type="entry name" value="Acyl-CoA N-acyltransferases (Nat)"/>
    <property type="match status" value="1"/>
</dbReference>
<keyword evidence="6" id="KW-1185">Reference proteome</keyword>
<keyword evidence="1 5" id="KW-0808">Transferase</keyword>
<dbReference type="Pfam" id="PF24553">
    <property type="entry name" value="Rv0428c_C"/>
    <property type="match status" value="1"/>
</dbReference>
<proteinExistence type="predicted"/>
<name>A0A178Y746_SINSA</name>
<dbReference type="InterPro" id="IPR050680">
    <property type="entry name" value="YpeA/RimI_acetyltransf"/>
</dbReference>
<dbReference type="GO" id="GO:0016747">
    <property type="term" value="F:acyltransferase activity, transferring groups other than amino-acyl groups"/>
    <property type="evidence" value="ECO:0007669"/>
    <property type="project" value="InterPro"/>
</dbReference>
<gene>
    <name evidence="5" type="ORF">ATB98_11845</name>
</gene>
<evidence type="ECO:0000256" key="3">
    <source>
        <dbReference type="SAM" id="MobiDB-lite"/>
    </source>
</evidence>
<evidence type="ECO:0000313" key="5">
    <source>
        <dbReference type="EMBL" id="OAP43388.1"/>
    </source>
</evidence>
<dbReference type="AlphaFoldDB" id="A0A178Y746"/>
<dbReference type="EMBL" id="LNQB01000078">
    <property type="protein sequence ID" value="OAP43388.1"/>
    <property type="molecule type" value="Genomic_DNA"/>
</dbReference>
<dbReference type="InterPro" id="IPR056935">
    <property type="entry name" value="Rv0428c-like_C"/>
</dbReference>
<dbReference type="PANTHER" id="PTHR43420:SF12">
    <property type="entry name" value="N-ACETYLTRANSFERASE DOMAIN-CONTAINING PROTEIN"/>
    <property type="match status" value="1"/>
</dbReference>
<dbReference type="RefSeq" id="WP_066875973.1">
    <property type="nucleotide sequence ID" value="NZ_LNQB01000078.1"/>
</dbReference>
<dbReference type="InterPro" id="IPR000182">
    <property type="entry name" value="GNAT_dom"/>
</dbReference>
<evidence type="ECO:0000313" key="6">
    <source>
        <dbReference type="Proteomes" id="UP000078507"/>
    </source>
</evidence>
<sequence length="272" mass="30129">MDMTSNDRQPPEHGATIGQAPVVDLPSVRRLEAVGFRAWPAASVHYDGSWLIRLTAGHPSKRLNSVNPLDPSDYRDIAIRLEKAGRLFAEQGRALTVRQTPLTPAQMIAYMDAEGWTSFAESLVLTLDLAERDFGDGIDHLPIKDVGRFVEARIGIGKEAPESKPALTEIINAIKPECGLFLFEDRRLGPTAVSLVVHDNDLAGIMQFAVAERVRRQGIGVALLEASLRWARLRGAKKAWLQVEAANEAAVALYRKAGFTEVYRYLYRMPKV</sequence>
<dbReference type="Proteomes" id="UP000078507">
    <property type="component" value="Unassembled WGS sequence"/>
</dbReference>
<accession>A0A178Y746</accession>